<keyword evidence="3" id="KW-1185">Reference proteome</keyword>
<accession>A0A4C1TYK9</accession>
<feature type="region of interest" description="Disordered" evidence="1">
    <location>
        <begin position="72"/>
        <end position="95"/>
    </location>
</feature>
<evidence type="ECO:0000256" key="1">
    <source>
        <dbReference type="SAM" id="MobiDB-lite"/>
    </source>
</evidence>
<feature type="compositionally biased region" description="Basic and acidic residues" evidence="1">
    <location>
        <begin position="82"/>
        <end position="95"/>
    </location>
</feature>
<dbReference type="Proteomes" id="UP000299102">
    <property type="component" value="Unassembled WGS sequence"/>
</dbReference>
<organism evidence="2 3">
    <name type="scientific">Eumeta variegata</name>
    <name type="common">Bagworm moth</name>
    <name type="synonym">Eumeta japonica</name>
    <dbReference type="NCBI Taxonomy" id="151549"/>
    <lineage>
        <taxon>Eukaryota</taxon>
        <taxon>Metazoa</taxon>
        <taxon>Ecdysozoa</taxon>
        <taxon>Arthropoda</taxon>
        <taxon>Hexapoda</taxon>
        <taxon>Insecta</taxon>
        <taxon>Pterygota</taxon>
        <taxon>Neoptera</taxon>
        <taxon>Endopterygota</taxon>
        <taxon>Lepidoptera</taxon>
        <taxon>Glossata</taxon>
        <taxon>Ditrysia</taxon>
        <taxon>Tineoidea</taxon>
        <taxon>Psychidae</taxon>
        <taxon>Oiketicinae</taxon>
        <taxon>Eumeta</taxon>
    </lineage>
</organism>
<comment type="caution">
    <text evidence="2">The sequence shown here is derived from an EMBL/GenBank/DDBJ whole genome shotgun (WGS) entry which is preliminary data.</text>
</comment>
<evidence type="ECO:0000313" key="2">
    <source>
        <dbReference type="EMBL" id="GBP19163.1"/>
    </source>
</evidence>
<dbReference type="AlphaFoldDB" id="A0A4C1TYK9"/>
<proteinExistence type="predicted"/>
<name>A0A4C1TYK9_EUMVA</name>
<evidence type="ECO:0000313" key="3">
    <source>
        <dbReference type="Proteomes" id="UP000299102"/>
    </source>
</evidence>
<dbReference type="EMBL" id="BGZK01000105">
    <property type="protein sequence ID" value="GBP19163.1"/>
    <property type="molecule type" value="Genomic_DNA"/>
</dbReference>
<gene>
    <name evidence="2" type="ORF">EVAR_11484_1</name>
</gene>
<sequence>MIIIITCGKIAVRTLDRRRESYRYWKRERDRHWKWRRDDVGARVNPGLESGGGPGIFIPDIDNAVKVKLRDRLRQSGGGSSRSDDVQKADERGLI</sequence>
<reference evidence="2 3" key="1">
    <citation type="journal article" date="2019" name="Commun. Biol.">
        <title>The bagworm genome reveals a unique fibroin gene that provides high tensile strength.</title>
        <authorList>
            <person name="Kono N."/>
            <person name="Nakamura H."/>
            <person name="Ohtoshi R."/>
            <person name="Tomita M."/>
            <person name="Numata K."/>
            <person name="Arakawa K."/>
        </authorList>
    </citation>
    <scope>NUCLEOTIDE SEQUENCE [LARGE SCALE GENOMIC DNA]</scope>
</reference>
<protein>
    <submittedName>
        <fullName evidence="2">Uncharacterized protein</fullName>
    </submittedName>
</protein>